<dbReference type="EC" id="3.5.1.28" evidence="2"/>
<evidence type="ECO:0000313" key="7">
    <source>
        <dbReference type="Proteomes" id="UP000823927"/>
    </source>
</evidence>
<dbReference type="EMBL" id="DVIT01000058">
    <property type="protein sequence ID" value="HIS48528.1"/>
    <property type="molecule type" value="Genomic_DNA"/>
</dbReference>
<name>A0A9D1F6F8_9FIRM</name>
<dbReference type="InterPro" id="IPR036505">
    <property type="entry name" value="Amidase/PGRP_sf"/>
</dbReference>
<evidence type="ECO:0000256" key="3">
    <source>
        <dbReference type="ARBA" id="ARBA00022801"/>
    </source>
</evidence>
<dbReference type="Gene3D" id="3.40.80.10">
    <property type="entry name" value="Peptidoglycan recognition protein-like"/>
    <property type="match status" value="1"/>
</dbReference>
<dbReference type="GO" id="GO:0008745">
    <property type="term" value="F:N-acetylmuramoyl-L-alanine amidase activity"/>
    <property type="evidence" value="ECO:0007669"/>
    <property type="project" value="UniProtKB-EC"/>
</dbReference>
<evidence type="ECO:0000256" key="1">
    <source>
        <dbReference type="ARBA" id="ARBA00001561"/>
    </source>
</evidence>
<dbReference type="GO" id="GO:0009254">
    <property type="term" value="P:peptidoglycan turnover"/>
    <property type="evidence" value="ECO:0007669"/>
    <property type="project" value="TreeGrafter"/>
</dbReference>
<dbReference type="AlphaFoldDB" id="A0A9D1F6F8"/>
<protein>
    <recommendedName>
        <fullName evidence="2">N-acetylmuramoyl-L-alanine amidase</fullName>
        <ecNumber evidence="2">3.5.1.28</ecNumber>
    </recommendedName>
</protein>
<keyword evidence="4" id="KW-0961">Cell wall biogenesis/degradation</keyword>
<evidence type="ECO:0000313" key="6">
    <source>
        <dbReference type="EMBL" id="HIS48528.1"/>
    </source>
</evidence>
<dbReference type="CDD" id="cd06583">
    <property type="entry name" value="PGRP"/>
    <property type="match status" value="1"/>
</dbReference>
<sequence length="183" mass="20469">MASIPESNLVLAPVLVQAPQWVTEDFLTPNAYSRPQTPLVRVNAIVVHYVGNPNTTAQSNRNYFEQLATTQDAYASSHFVVGLEGEVIQCIPLNEIAYCSNDRNSDTVSIECCHPDASGEFNTMTYDSLVRLTAWLCQTYQLDPLTDVIRHYDVTGKACPLYYVENPDAWESFLRDVNNAVSQ</sequence>
<dbReference type="PANTHER" id="PTHR30417:SF1">
    <property type="entry name" value="N-ACETYLMURAMOYL-L-ALANINE AMIDASE AMID"/>
    <property type="match status" value="1"/>
</dbReference>
<gene>
    <name evidence="6" type="ORF">IAB46_13445</name>
</gene>
<comment type="catalytic activity">
    <reaction evidence="1">
        <text>Hydrolyzes the link between N-acetylmuramoyl residues and L-amino acid residues in certain cell-wall glycopeptides.</text>
        <dbReference type="EC" id="3.5.1.28"/>
    </reaction>
</comment>
<comment type="caution">
    <text evidence="6">The sequence shown here is derived from an EMBL/GenBank/DDBJ whole genome shotgun (WGS) entry which is preliminary data.</text>
</comment>
<evidence type="ECO:0000259" key="5">
    <source>
        <dbReference type="SMART" id="SM00644"/>
    </source>
</evidence>
<organism evidence="6 7">
    <name type="scientific">Candidatus Scybalocola faecigallinarum</name>
    <dbReference type="NCBI Taxonomy" id="2840941"/>
    <lineage>
        <taxon>Bacteria</taxon>
        <taxon>Bacillati</taxon>
        <taxon>Bacillota</taxon>
        <taxon>Clostridia</taxon>
        <taxon>Lachnospirales</taxon>
        <taxon>Lachnospiraceae</taxon>
        <taxon>Lachnospiraceae incertae sedis</taxon>
        <taxon>Candidatus Scybalocola (ex Gilroy et al. 2021)</taxon>
    </lineage>
</organism>
<dbReference type="PANTHER" id="PTHR30417">
    <property type="entry name" value="N-ACETYLMURAMOYL-L-ALANINE AMIDASE AMID"/>
    <property type="match status" value="1"/>
</dbReference>
<dbReference type="SUPFAM" id="SSF55846">
    <property type="entry name" value="N-acetylmuramoyl-L-alanine amidase-like"/>
    <property type="match status" value="1"/>
</dbReference>
<dbReference type="InterPro" id="IPR051206">
    <property type="entry name" value="NAMLAA_amidase_2"/>
</dbReference>
<feature type="domain" description="N-acetylmuramoyl-L-alanine amidase" evidence="5">
    <location>
        <begin position="32"/>
        <end position="168"/>
    </location>
</feature>
<evidence type="ECO:0000256" key="2">
    <source>
        <dbReference type="ARBA" id="ARBA00011901"/>
    </source>
</evidence>
<dbReference type="InterPro" id="IPR002502">
    <property type="entry name" value="Amidase_domain"/>
</dbReference>
<evidence type="ECO:0000256" key="4">
    <source>
        <dbReference type="ARBA" id="ARBA00023316"/>
    </source>
</evidence>
<dbReference type="Proteomes" id="UP000823927">
    <property type="component" value="Unassembled WGS sequence"/>
</dbReference>
<dbReference type="GO" id="GO:0009253">
    <property type="term" value="P:peptidoglycan catabolic process"/>
    <property type="evidence" value="ECO:0007669"/>
    <property type="project" value="InterPro"/>
</dbReference>
<dbReference type="GO" id="GO:0071555">
    <property type="term" value="P:cell wall organization"/>
    <property type="evidence" value="ECO:0007669"/>
    <property type="project" value="UniProtKB-KW"/>
</dbReference>
<keyword evidence="3" id="KW-0378">Hydrolase</keyword>
<accession>A0A9D1F6F8</accession>
<dbReference type="SMART" id="SM00644">
    <property type="entry name" value="Ami_2"/>
    <property type="match status" value="1"/>
</dbReference>
<reference evidence="6" key="1">
    <citation type="submission" date="2020-10" db="EMBL/GenBank/DDBJ databases">
        <authorList>
            <person name="Gilroy R."/>
        </authorList>
    </citation>
    <scope>NUCLEOTIDE SEQUENCE</scope>
    <source>
        <strain evidence="6">CHK178-757</strain>
    </source>
</reference>
<dbReference type="Pfam" id="PF01510">
    <property type="entry name" value="Amidase_2"/>
    <property type="match status" value="1"/>
</dbReference>
<proteinExistence type="predicted"/>
<reference evidence="6" key="2">
    <citation type="journal article" date="2021" name="PeerJ">
        <title>Extensive microbial diversity within the chicken gut microbiome revealed by metagenomics and culture.</title>
        <authorList>
            <person name="Gilroy R."/>
            <person name="Ravi A."/>
            <person name="Getino M."/>
            <person name="Pursley I."/>
            <person name="Horton D.L."/>
            <person name="Alikhan N.F."/>
            <person name="Baker D."/>
            <person name="Gharbi K."/>
            <person name="Hall N."/>
            <person name="Watson M."/>
            <person name="Adriaenssens E.M."/>
            <person name="Foster-Nyarko E."/>
            <person name="Jarju S."/>
            <person name="Secka A."/>
            <person name="Antonio M."/>
            <person name="Oren A."/>
            <person name="Chaudhuri R.R."/>
            <person name="La Ragione R."/>
            <person name="Hildebrand F."/>
            <person name="Pallen M.J."/>
        </authorList>
    </citation>
    <scope>NUCLEOTIDE SEQUENCE</scope>
    <source>
        <strain evidence="6">CHK178-757</strain>
    </source>
</reference>